<sequence length="232" mass="26412">MVLSAKNVQRSKSLHEQTYQALRDSILCGELAPGDRLIETQIAEQLQVSRTPIREAIRQLQREELITADELGWLRVATVSPNEAMHLYDCRIALETLSVTGACENASDFQLKKLKELVTQAEKLLKRKASNPDSNQLLELDYQFHRTIAQSSGNTCLVSLLDQVFGKMALLRVQTTRYNPRVLEIRTEHLQIYEAIAQHNIEAATQAIRCHLTASQERVVQELENLPQQRIK</sequence>
<evidence type="ECO:0000259" key="4">
    <source>
        <dbReference type="PROSITE" id="PS50949"/>
    </source>
</evidence>
<proteinExistence type="predicted"/>
<dbReference type="InterPro" id="IPR011711">
    <property type="entry name" value="GntR_C"/>
</dbReference>
<evidence type="ECO:0000313" key="6">
    <source>
        <dbReference type="Proteomes" id="UP000753908"/>
    </source>
</evidence>
<dbReference type="SMART" id="SM00345">
    <property type="entry name" value="HTH_GNTR"/>
    <property type="match status" value="1"/>
</dbReference>
<dbReference type="InterPro" id="IPR036390">
    <property type="entry name" value="WH_DNA-bd_sf"/>
</dbReference>
<protein>
    <submittedName>
        <fullName evidence="5">GntR family transcriptional regulator</fullName>
    </submittedName>
</protein>
<dbReference type="Gene3D" id="1.10.10.10">
    <property type="entry name" value="Winged helix-like DNA-binding domain superfamily/Winged helix DNA-binding domain"/>
    <property type="match status" value="1"/>
</dbReference>
<dbReference type="EMBL" id="JAHHIF010000044">
    <property type="protein sequence ID" value="MBW4547596.1"/>
    <property type="molecule type" value="Genomic_DNA"/>
</dbReference>
<dbReference type="PROSITE" id="PS50949">
    <property type="entry name" value="HTH_GNTR"/>
    <property type="match status" value="1"/>
</dbReference>
<keyword evidence="3" id="KW-0804">Transcription</keyword>
<dbReference type="Pfam" id="PF00392">
    <property type="entry name" value="GntR"/>
    <property type="match status" value="1"/>
</dbReference>
<dbReference type="AlphaFoldDB" id="A0A951PPX5"/>
<dbReference type="SMART" id="SM00895">
    <property type="entry name" value="FCD"/>
    <property type="match status" value="1"/>
</dbReference>
<evidence type="ECO:0000256" key="1">
    <source>
        <dbReference type="ARBA" id="ARBA00023015"/>
    </source>
</evidence>
<dbReference type="GO" id="GO:0003677">
    <property type="term" value="F:DNA binding"/>
    <property type="evidence" value="ECO:0007669"/>
    <property type="project" value="UniProtKB-KW"/>
</dbReference>
<dbReference type="SUPFAM" id="SSF48008">
    <property type="entry name" value="GntR ligand-binding domain-like"/>
    <property type="match status" value="1"/>
</dbReference>
<keyword evidence="2" id="KW-0238">DNA-binding</keyword>
<dbReference type="PANTHER" id="PTHR43537:SF24">
    <property type="entry name" value="GLUCONATE OPERON TRANSCRIPTIONAL REPRESSOR"/>
    <property type="match status" value="1"/>
</dbReference>
<reference evidence="5" key="2">
    <citation type="journal article" date="2022" name="Microbiol. Resour. Announc.">
        <title>Metagenome Sequencing to Explore Phylogenomics of Terrestrial Cyanobacteria.</title>
        <authorList>
            <person name="Ward R.D."/>
            <person name="Stajich J.E."/>
            <person name="Johansen J.R."/>
            <person name="Huntemann M."/>
            <person name="Clum A."/>
            <person name="Foster B."/>
            <person name="Foster B."/>
            <person name="Roux S."/>
            <person name="Palaniappan K."/>
            <person name="Varghese N."/>
            <person name="Mukherjee S."/>
            <person name="Reddy T.B.K."/>
            <person name="Daum C."/>
            <person name="Copeland A."/>
            <person name="Chen I.A."/>
            <person name="Ivanova N.N."/>
            <person name="Kyrpides N.C."/>
            <person name="Shapiro N."/>
            <person name="Eloe-Fadrosh E.A."/>
            <person name="Pietrasiak N."/>
        </authorList>
    </citation>
    <scope>NUCLEOTIDE SEQUENCE</scope>
    <source>
        <strain evidence="5">CPER-KK1</strain>
    </source>
</reference>
<dbReference type="SUPFAM" id="SSF46785">
    <property type="entry name" value="Winged helix' DNA-binding domain"/>
    <property type="match status" value="1"/>
</dbReference>
<dbReference type="InterPro" id="IPR036388">
    <property type="entry name" value="WH-like_DNA-bd_sf"/>
</dbReference>
<evidence type="ECO:0000256" key="2">
    <source>
        <dbReference type="ARBA" id="ARBA00023125"/>
    </source>
</evidence>
<dbReference type="Pfam" id="PF07729">
    <property type="entry name" value="FCD"/>
    <property type="match status" value="1"/>
</dbReference>
<feature type="domain" description="HTH gntR-type" evidence="4">
    <location>
        <begin position="12"/>
        <end position="79"/>
    </location>
</feature>
<dbReference type="Gene3D" id="1.20.120.530">
    <property type="entry name" value="GntR ligand-binding domain-like"/>
    <property type="match status" value="1"/>
</dbReference>
<evidence type="ECO:0000256" key="3">
    <source>
        <dbReference type="ARBA" id="ARBA00023163"/>
    </source>
</evidence>
<name>A0A951PPX5_9CYAN</name>
<reference evidence="5" key="1">
    <citation type="submission" date="2021-05" db="EMBL/GenBank/DDBJ databases">
        <authorList>
            <person name="Pietrasiak N."/>
            <person name="Ward R."/>
            <person name="Stajich J.E."/>
            <person name="Kurbessoian T."/>
        </authorList>
    </citation>
    <scope>NUCLEOTIDE SEQUENCE</scope>
    <source>
        <strain evidence="5">CPER-KK1</strain>
    </source>
</reference>
<dbReference type="InterPro" id="IPR000524">
    <property type="entry name" value="Tscrpt_reg_HTH_GntR"/>
</dbReference>
<dbReference type="CDD" id="cd07377">
    <property type="entry name" value="WHTH_GntR"/>
    <property type="match status" value="1"/>
</dbReference>
<comment type="caution">
    <text evidence="5">The sequence shown here is derived from an EMBL/GenBank/DDBJ whole genome shotgun (WGS) entry which is preliminary data.</text>
</comment>
<accession>A0A951PPX5</accession>
<dbReference type="InterPro" id="IPR008920">
    <property type="entry name" value="TF_FadR/GntR_C"/>
</dbReference>
<organism evidence="5 6">
    <name type="scientific">Symplocastrum torsivum CPER-KK1</name>
    <dbReference type="NCBI Taxonomy" id="450513"/>
    <lineage>
        <taxon>Bacteria</taxon>
        <taxon>Bacillati</taxon>
        <taxon>Cyanobacteriota</taxon>
        <taxon>Cyanophyceae</taxon>
        <taxon>Oscillatoriophycideae</taxon>
        <taxon>Oscillatoriales</taxon>
        <taxon>Microcoleaceae</taxon>
        <taxon>Symplocastrum</taxon>
    </lineage>
</organism>
<gene>
    <name evidence="5" type="ORF">KME25_24615</name>
</gene>
<dbReference type="PANTHER" id="PTHR43537">
    <property type="entry name" value="TRANSCRIPTIONAL REGULATOR, GNTR FAMILY"/>
    <property type="match status" value="1"/>
</dbReference>
<dbReference type="Proteomes" id="UP000753908">
    <property type="component" value="Unassembled WGS sequence"/>
</dbReference>
<keyword evidence="1" id="KW-0805">Transcription regulation</keyword>
<dbReference type="GO" id="GO:0003700">
    <property type="term" value="F:DNA-binding transcription factor activity"/>
    <property type="evidence" value="ECO:0007669"/>
    <property type="project" value="InterPro"/>
</dbReference>
<evidence type="ECO:0000313" key="5">
    <source>
        <dbReference type="EMBL" id="MBW4547596.1"/>
    </source>
</evidence>